<dbReference type="Gene3D" id="3.40.50.620">
    <property type="entry name" value="HUPs"/>
    <property type="match status" value="1"/>
</dbReference>
<comment type="caution">
    <text evidence="4">The sequence shown here is derived from an EMBL/GenBank/DDBJ whole genome shotgun (WGS) entry which is preliminary data.</text>
</comment>
<dbReference type="PANTHER" id="PTHR43793">
    <property type="entry name" value="FAD SYNTHASE"/>
    <property type="match status" value="1"/>
</dbReference>
<dbReference type="Proteomes" id="UP001595377">
    <property type="component" value="Unassembled WGS sequence"/>
</dbReference>
<keyword evidence="2 4" id="KW-0548">Nucleotidyltransferase</keyword>
<dbReference type="RefSeq" id="WP_257311874.1">
    <property type="nucleotide sequence ID" value="NZ_JANFDG010000002.1"/>
</dbReference>
<proteinExistence type="predicted"/>
<name>A0ABV7DI01_9HYPH</name>
<accession>A0ABV7DI01</accession>
<reference evidence="5" key="1">
    <citation type="journal article" date="2019" name="Int. J. Syst. Evol. Microbiol.">
        <title>The Global Catalogue of Microorganisms (GCM) 10K type strain sequencing project: providing services to taxonomists for standard genome sequencing and annotation.</title>
        <authorList>
            <consortium name="The Broad Institute Genomics Platform"/>
            <consortium name="The Broad Institute Genome Sequencing Center for Infectious Disease"/>
            <person name="Wu L."/>
            <person name="Ma J."/>
        </authorList>
    </citation>
    <scope>NUCLEOTIDE SEQUENCE [LARGE SCALE GENOMIC DNA]</scope>
    <source>
        <strain evidence="5">KCTC 52677</strain>
    </source>
</reference>
<keyword evidence="5" id="KW-1185">Reference proteome</keyword>
<dbReference type="GO" id="GO:0016779">
    <property type="term" value="F:nucleotidyltransferase activity"/>
    <property type="evidence" value="ECO:0007669"/>
    <property type="project" value="UniProtKB-KW"/>
</dbReference>
<evidence type="ECO:0000313" key="4">
    <source>
        <dbReference type="EMBL" id="MFC3074550.1"/>
    </source>
</evidence>
<dbReference type="InterPro" id="IPR004821">
    <property type="entry name" value="Cyt_trans-like"/>
</dbReference>
<sequence>MYKLGYTAGVFDLFHIGHLNVVRRAKEHCERLIVGVTTDELVFQLKGKYPIIPFEERIDIVRNIKCVDDVYTEATIDKFDALNDLGFDVTFKGDDWKGTPKWLALEKEFAARGVAVVYFPYTQQTSSTKIREIINHFNV</sequence>
<evidence type="ECO:0000256" key="2">
    <source>
        <dbReference type="ARBA" id="ARBA00022695"/>
    </source>
</evidence>
<dbReference type="NCBIfam" id="TIGR00125">
    <property type="entry name" value="cyt_tran_rel"/>
    <property type="match status" value="1"/>
</dbReference>
<feature type="domain" description="Cytidyltransferase-like" evidence="3">
    <location>
        <begin position="6"/>
        <end position="132"/>
    </location>
</feature>
<dbReference type="SUPFAM" id="SSF52374">
    <property type="entry name" value="Nucleotidylyl transferase"/>
    <property type="match status" value="1"/>
</dbReference>
<dbReference type="InterPro" id="IPR014729">
    <property type="entry name" value="Rossmann-like_a/b/a_fold"/>
</dbReference>
<organism evidence="4 5">
    <name type="scientific">Shinella pollutisoli</name>
    <dbReference type="NCBI Taxonomy" id="2250594"/>
    <lineage>
        <taxon>Bacteria</taxon>
        <taxon>Pseudomonadati</taxon>
        <taxon>Pseudomonadota</taxon>
        <taxon>Alphaproteobacteria</taxon>
        <taxon>Hyphomicrobiales</taxon>
        <taxon>Rhizobiaceae</taxon>
        <taxon>Shinella</taxon>
    </lineage>
</organism>
<protein>
    <submittedName>
        <fullName evidence="4">Adenylyltransferase/cytidyltransferase family protein</fullName>
    </submittedName>
</protein>
<gene>
    <name evidence="4" type="ORF">ACFOHH_15670</name>
</gene>
<dbReference type="EMBL" id="JBHRSP010000024">
    <property type="protein sequence ID" value="MFC3074550.1"/>
    <property type="molecule type" value="Genomic_DNA"/>
</dbReference>
<evidence type="ECO:0000313" key="5">
    <source>
        <dbReference type="Proteomes" id="UP001595377"/>
    </source>
</evidence>
<keyword evidence="1" id="KW-0808">Transferase</keyword>
<dbReference type="Pfam" id="PF01467">
    <property type="entry name" value="CTP_transf_like"/>
    <property type="match status" value="1"/>
</dbReference>
<evidence type="ECO:0000256" key="1">
    <source>
        <dbReference type="ARBA" id="ARBA00022679"/>
    </source>
</evidence>
<dbReference type="PANTHER" id="PTHR43793:SF1">
    <property type="entry name" value="FAD SYNTHASE"/>
    <property type="match status" value="1"/>
</dbReference>
<evidence type="ECO:0000259" key="3">
    <source>
        <dbReference type="Pfam" id="PF01467"/>
    </source>
</evidence>
<dbReference type="InterPro" id="IPR050385">
    <property type="entry name" value="Archaeal_FAD_synthase"/>
</dbReference>